<keyword evidence="2" id="KW-1185">Reference proteome</keyword>
<dbReference type="Proteomes" id="UP000683139">
    <property type="component" value="Unassembled WGS sequence"/>
</dbReference>
<accession>A0A920CYB9</accession>
<evidence type="ECO:0000313" key="1">
    <source>
        <dbReference type="EMBL" id="GIP17225.1"/>
    </source>
</evidence>
<comment type="caution">
    <text evidence="1">The sequence shown here is derived from an EMBL/GenBank/DDBJ whole genome shotgun (WGS) entry which is preliminary data.</text>
</comment>
<proteinExistence type="predicted"/>
<dbReference type="RefSeq" id="WP_213516331.1">
    <property type="nucleotide sequence ID" value="NZ_BOSE01000005.1"/>
</dbReference>
<sequence>MLALNSSEELSLKCDVAKELLILFSEHSPMIRIKFWAMDEQHEHDPNYVGSLYSIDFFAAHSIDKTPLQADEDGVATIHCITNKEVTYHFKQYFAEPYFGHALKYFHIEFLNEDNSIQLYCGDFGDDILINVDNFTSQKLIDSINMNYFRRIQ</sequence>
<gene>
    <name evidence="1" type="ORF">J40TS1_28670</name>
</gene>
<dbReference type="AlphaFoldDB" id="A0A920CYB9"/>
<evidence type="ECO:0000313" key="2">
    <source>
        <dbReference type="Proteomes" id="UP000683139"/>
    </source>
</evidence>
<name>A0A920CYB9_9BACL</name>
<reference evidence="1" key="1">
    <citation type="submission" date="2021-03" db="EMBL/GenBank/DDBJ databases">
        <title>Antimicrobial resistance genes in bacteria isolated from Japanese honey, and their potential for conferring macrolide and lincosamide resistance in the American foulbrood pathogen Paenibacillus larvae.</title>
        <authorList>
            <person name="Okamoto M."/>
            <person name="Kumagai M."/>
            <person name="Kanamori H."/>
            <person name="Takamatsu D."/>
        </authorList>
    </citation>
    <scope>NUCLEOTIDE SEQUENCE</scope>
    <source>
        <strain evidence="1">J40TS1</strain>
    </source>
</reference>
<protein>
    <submittedName>
        <fullName evidence="1">Uncharacterized protein</fullName>
    </submittedName>
</protein>
<organism evidence="1 2">
    <name type="scientific">Paenibacillus montaniterrae</name>
    <dbReference type="NCBI Taxonomy" id="429341"/>
    <lineage>
        <taxon>Bacteria</taxon>
        <taxon>Bacillati</taxon>
        <taxon>Bacillota</taxon>
        <taxon>Bacilli</taxon>
        <taxon>Bacillales</taxon>
        <taxon>Paenibacillaceae</taxon>
        <taxon>Paenibacillus</taxon>
    </lineage>
</organism>
<dbReference type="EMBL" id="BOSE01000005">
    <property type="protein sequence ID" value="GIP17225.1"/>
    <property type="molecule type" value="Genomic_DNA"/>
</dbReference>